<accession>A0A1G4G9I2</accession>
<dbReference type="InterPro" id="IPR038726">
    <property type="entry name" value="PDDEXK_AddAB-type"/>
</dbReference>
<reference evidence="2 3" key="1">
    <citation type="submission" date="2016-08" db="EMBL/GenBank/DDBJ databases">
        <authorList>
            <person name="Seilhamer J.J."/>
        </authorList>
    </citation>
    <scope>NUCLEOTIDE SEQUENCE [LARGE SCALE GENOMIC DNA]</scope>
    <source>
        <strain evidence="2">ING2-E5A</strain>
    </source>
</reference>
<name>A0A1G4G9I2_9BACT</name>
<dbReference type="Gene3D" id="3.90.320.10">
    <property type="match status" value="1"/>
</dbReference>
<dbReference type="KEGG" id="pmuc:ING2E5A_2398"/>
<sequence length="955" mass="111366">MIPFLYRVAETFYSEYLNEVYRLTFVFPNKRAGVFFQKYLAEIAGKPVFSPRIITIQELFESLSVYRIADRTEMLVMLYGEYIRISRSEESFDDFLYWGEILLNDFNDLDKHLADARQLFRNIHNLKSMDDDLSYLTPEQVDAIRRFWASFMPYEGNETKQEFLEMWQILFELYTALREALQLKGHAYEGMMFREVAERARRKEEMELPFSELVFVGLNALTPSETALMNYLKGMGVADFYWDYESPLVRDKKNRASRWIREHQLHFPSKRELVPDKPESGKSAISLIGIPSGVGQAKIVNRLLTQLLCENKIGGSDAALNTAIVLPDEKLLLPVLYSIPQEIEKINVTMGYSLQHSAIASLTENLAKLHHNTREMDGETAFYFRFVLAVLNHPLVTLIARAEIEELKYFIQQHNRVLIKASELAVHPFLKHIFSPISNWQETSEYLKIILSEIYRHLTSEKEADKEEVAGDTRSIDLEREFVVQYYKSIIRLQETLTPVREISVDTFFRLFKRLTQNLSVSFSGEPLSGLQVMGVLETRVIDFENLIILSMNEGVFPLKNGSNSFIPYTLRKAFELPTYEHQESTYAYHFYRMISRAKRVYMLYDTRNEEIQSGEVSRYFHQLKYLYGDYFRIEERTVSYDVSAPQVSPVSVVKRAEVMSKLQKFRAGGDACLSASLVNNYINCPLQFYFSAVEGLSEEKEVQESVEADVFGTMYHAIMQQIYNRYRNKTVVPDTLNAIAQNDEYLTGLIEQAFAEHYFRQKEKPRELTGHHYLIGEILRDYVKQTLRFDTAFTPFEYIDSEHRFRSVYQVSDELSVNVKGSIDRIDKVAGHIRIIDYKSGKGELKFKDIDQLFDGSRANRPYQLLQVFFYALFYNSSFPVSPAVYYLRNIFREHNPTVTFEGEPVTDASVHLPAFTEKMNAVLLEIFDQNIPFTQTQNEKNCEWCAFKEICRR</sequence>
<dbReference type="InterPro" id="IPR027417">
    <property type="entry name" value="P-loop_NTPase"/>
</dbReference>
<dbReference type="Proteomes" id="UP000178485">
    <property type="component" value="Chromosome i"/>
</dbReference>
<dbReference type="RefSeq" id="WP_071137523.1">
    <property type="nucleotide sequence ID" value="NZ_DUQN01000007.1"/>
</dbReference>
<dbReference type="SUPFAM" id="SSF52540">
    <property type="entry name" value="P-loop containing nucleoside triphosphate hydrolases"/>
    <property type="match status" value="1"/>
</dbReference>
<organism evidence="2 3">
    <name type="scientific">Petrimonas mucosa</name>
    <dbReference type="NCBI Taxonomy" id="1642646"/>
    <lineage>
        <taxon>Bacteria</taxon>
        <taxon>Pseudomonadati</taxon>
        <taxon>Bacteroidota</taxon>
        <taxon>Bacteroidia</taxon>
        <taxon>Bacteroidales</taxon>
        <taxon>Dysgonomonadaceae</taxon>
        <taxon>Petrimonas</taxon>
    </lineage>
</organism>
<dbReference type="EMBL" id="LT608328">
    <property type="protein sequence ID" value="SCM59200.1"/>
    <property type="molecule type" value="Genomic_DNA"/>
</dbReference>
<keyword evidence="3" id="KW-1185">Reference proteome</keyword>
<protein>
    <recommendedName>
        <fullName evidence="1">PD-(D/E)XK endonuclease-like domain-containing protein</fullName>
    </recommendedName>
</protein>
<dbReference type="InterPro" id="IPR011335">
    <property type="entry name" value="Restrct_endonuc-II-like"/>
</dbReference>
<dbReference type="SUPFAM" id="SSF52980">
    <property type="entry name" value="Restriction endonuclease-like"/>
    <property type="match status" value="1"/>
</dbReference>
<dbReference type="Pfam" id="PF12705">
    <property type="entry name" value="PDDEXK_1"/>
    <property type="match status" value="1"/>
</dbReference>
<proteinExistence type="predicted"/>
<dbReference type="InterPro" id="IPR011604">
    <property type="entry name" value="PDDEXK-like_dom_sf"/>
</dbReference>
<gene>
    <name evidence="2" type="ORF">ING2E5A_2398</name>
</gene>
<feature type="domain" description="PD-(D/E)XK endonuclease-like" evidence="1">
    <location>
        <begin position="674"/>
        <end position="954"/>
    </location>
</feature>
<evidence type="ECO:0000313" key="3">
    <source>
        <dbReference type="Proteomes" id="UP000178485"/>
    </source>
</evidence>
<dbReference type="AlphaFoldDB" id="A0A1G4G9I2"/>
<evidence type="ECO:0000259" key="1">
    <source>
        <dbReference type="Pfam" id="PF12705"/>
    </source>
</evidence>
<dbReference type="STRING" id="1642646.ING2E5A_2398"/>
<evidence type="ECO:0000313" key="2">
    <source>
        <dbReference type="EMBL" id="SCM59200.1"/>
    </source>
</evidence>